<comment type="subcellular location">
    <subcellularLocation>
        <location evidence="1 7">Cell membrane</location>
        <topology evidence="1 7">Multi-pass membrane protein</topology>
    </subcellularLocation>
</comment>
<feature type="transmembrane region" description="Helical" evidence="7">
    <location>
        <begin position="241"/>
        <end position="263"/>
    </location>
</feature>
<evidence type="ECO:0000256" key="6">
    <source>
        <dbReference type="ARBA" id="ARBA00023136"/>
    </source>
</evidence>
<dbReference type="GO" id="GO:0071916">
    <property type="term" value="F:dipeptide transmembrane transporter activity"/>
    <property type="evidence" value="ECO:0007669"/>
    <property type="project" value="TreeGrafter"/>
</dbReference>
<comment type="similarity">
    <text evidence="7">Belongs to the binding-protein-dependent transport system permease family.</text>
</comment>
<feature type="domain" description="ABC transmembrane type-1" evidence="8">
    <location>
        <begin position="97"/>
        <end position="302"/>
    </location>
</feature>
<name>A0A2P7BUM7_9HYPH</name>
<keyword evidence="4 7" id="KW-0812">Transmembrane</keyword>
<keyword evidence="6 7" id="KW-0472">Membrane</keyword>
<dbReference type="PROSITE" id="PS50928">
    <property type="entry name" value="ABC_TM1"/>
    <property type="match status" value="1"/>
</dbReference>
<dbReference type="OrthoDB" id="9805855at2"/>
<evidence type="ECO:0000313" key="10">
    <source>
        <dbReference type="Proteomes" id="UP000241444"/>
    </source>
</evidence>
<accession>A0A2P7BUM7</accession>
<feature type="transmembrane region" description="Helical" evidence="7">
    <location>
        <begin position="133"/>
        <end position="163"/>
    </location>
</feature>
<evidence type="ECO:0000256" key="7">
    <source>
        <dbReference type="RuleBase" id="RU363032"/>
    </source>
</evidence>
<keyword evidence="10" id="KW-1185">Reference proteome</keyword>
<dbReference type="InterPro" id="IPR035906">
    <property type="entry name" value="MetI-like_sf"/>
</dbReference>
<evidence type="ECO:0000256" key="3">
    <source>
        <dbReference type="ARBA" id="ARBA00022475"/>
    </source>
</evidence>
<dbReference type="InterPro" id="IPR000515">
    <property type="entry name" value="MetI-like"/>
</dbReference>
<dbReference type="Pfam" id="PF00528">
    <property type="entry name" value="BPD_transp_1"/>
    <property type="match status" value="1"/>
</dbReference>
<dbReference type="EMBL" id="PGGO01000002">
    <property type="protein sequence ID" value="PSH70170.1"/>
    <property type="molecule type" value="Genomic_DNA"/>
</dbReference>
<feature type="transmembrane region" description="Helical" evidence="7">
    <location>
        <begin position="283"/>
        <end position="309"/>
    </location>
</feature>
<dbReference type="PANTHER" id="PTHR43163">
    <property type="entry name" value="DIPEPTIDE TRANSPORT SYSTEM PERMEASE PROTEIN DPPB-RELATED"/>
    <property type="match status" value="1"/>
</dbReference>
<dbReference type="Pfam" id="PF19300">
    <property type="entry name" value="BPD_transp_1_N"/>
    <property type="match status" value="1"/>
</dbReference>
<evidence type="ECO:0000256" key="4">
    <source>
        <dbReference type="ARBA" id="ARBA00022692"/>
    </source>
</evidence>
<keyword evidence="5 7" id="KW-1133">Transmembrane helix</keyword>
<evidence type="ECO:0000256" key="2">
    <source>
        <dbReference type="ARBA" id="ARBA00022448"/>
    </source>
</evidence>
<dbReference type="AlphaFoldDB" id="A0A2P7BUM7"/>
<sequence length="317" mass="34164">MTILRLIVSRTLLSVLTLLLVSVIIFLILEALPGDVATRILGRDATAKALEVLRSQLHLDQPALSRYLHWLVDLLRGNLGVSLATGRPVADVLGPRIVNTLLLSLLAFVIYLVLAIVPAIIQATHRGGIIDNAISVLTLLLLSLPDFLLATILLFTFAVAVPILPALATVSEASSWQDTLRAIILPAVTLAIMMAVYAIRVLRDSLIEVLRSDYVRLAELKGLGAYAVLWRHALPNAIVPALNVTALNLGFLIGGVVIVERVFSYPGFGTLLIDALQLRDIPLIKATVMISAVVYIAANLVADICAILLQPRLRAGQ</sequence>
<evidence type="ECO:0000313" key="9">
    <source>
        <dbReference type="EMBL" id="PSH70170.1"/>
    </source>
</evidence>
<evidence type="ECO:0000256" key="5">
    <source>
        <dbReference type="ARBA" id="ARBA00022989"/>
    </source>
</evidence>
<keyword evidence="3" id="KW-1003">Cell membrane</keyword>
<organism evidence="9 10">
    <name type="scientific">Phyllobacterium brassicacearum</name>
    <dbReference type="NCBI Taxonomy" id="314235"/>
    <lineage>
        <taxon>Bacteria</taxon>
        <taxon>Pseudomonadati</taxon>
        <taxon>Pseudomonadota</taxon>
        <taxon>Alphaproteobacteria</taxon>
        <taxon>Hyphomicrobiales</taxon>
        <taxon>Phyllobacteriaceae</taxon>
        <taxon>Phyllobacterium</taxon>
    </lineage>
</organism>
<feature type="transmembrane region" description="Helical" evidence="7">
    <location>
        <begin position="12"/>
        <end position="29"/>
    </location>
</feature>
<dbReference type="Gene3D" id="1.10.3720.10">
    <property type="entry name" value="MetI-like"/>
    <property type="match status" value="1"/>
</dbReference>
<dbReference type="RefSeq" id="WP_106709584.1">
    <property type="nucleotide sequence ID" value="NZ_PGGO01000002.1"/>
</dbReference>
<reference evidence="10" key="1">
    <citation type="submission" date="2017-11" db="EMBL/GenBank/DDBJ databases">
        <authorList>
            <person name="Kuznetsova I."/>
            <person name="Sazanova A."/>
            <person name="Chirak E."/>
            <person name="Safronova V."/>
            <person name="Willems A."/>
        </authorList>
    </citation>
    <scope>NUCLEOTIDE SEQUENCE [LARGE SCALE GENOMIC DNA]</scope>
    <source>
        <strain evidence="10">STM 196</strain>
    </source>
</reference>
<comment type="caution">
    <text evidence="9">The sequence shown here is derived from an EMBL/GenBank/DDBJ whole genome shotgun (WGS) entry which is preliminary data.</text>
</comment>
<gene>
    <name evidence="9" type="ORF">CU102_03505</name>
</gene>
<evidence type="ECO:0000259" key="8">
    <source>
        <dbReference type="PROSITE" id="PS50928"/>
    </source>
</evidence>
<dbReference type="GO" id="GO:0005886">
    <property type="term" value="C:plasma membrane"/>
    <property type="evidence" value="ECO:0007669"/>
    <property type="project" value="UniProtKB-SubCell"/>
</dbReference>
<evidence type="ECO:0000256" key="1">
    <source>
        <dbReference type="ARBA" id="ARBA00004651"/>
    </source>
</evidence>
<dbReference type="SUPFAM" id="SSF161098">
    <property type="entry name" value="MetI-like"/>
    <property type="match status" value="1"/>
</dbReference>
<proteinExistence type="inferred from homology"/>
<dbReference type="CDD" id="cd06261">
    <property type="entry name" value="TM_PBP2"/>
    <property type="match status" value="1"/>
</dbReference>
<protein>
    <submittedName>
        <fullName evidence="9">ABC transporter permease</fullName>
    </submittedName>
</protein>
<dbReference type="Proteomes" id="UP000241444">
    <property type="component" value="Unassembled WGS sequence"/>
</dbReference>
<feature type="transmembrane region" description="Helical" evidence="7">
    <location>
        <begin position="101"/>
        <end position="121"/>
    </location>
</feature>
<feature type="transmembrane region" description="Helical" evidence="7">
    <location>
        <begin position="183"/>
        <end position="202"/>
    </location>
</feature>
<keyword evidence="2 7" id="KW-0813">Transport</keyword>
<dbReference type="PANTHER" id="PTHR43163:SF6">
    <property type="entry name" value="DIPEPTIDE TRANSPORT SYSTEM PERMEASE PROTEIN DPPB-RELATED"/>
    <property type="match status" value="1"/>
</dbReference>
<dbReference type="InterPro" id="IPR045621">
    <property type="entry name" value="BPD_transp_1_N"/>
</dbReference>